<dbReference type="Proteomes" id="UP001151532">
    <property type="component" value="Chromosome 8"/>
</dbReference>
<reference evidence="1" key="2">
    <citation type="journal article" date="2023" name="Int. J. Mol. Sci.">
        <title>De Novo Assembly and Annotation of 11 Diverse Shrub Willow (Salix) Genomes Reveals Novel Gene Organization in Sex-Linked Regions.</title>
        <authorList>
            <person name="Hyden B."/>
            <person name="Feng K."/>
            <person name="Yates T.B."/>
            <person name="Jawdy S."/>
            <person name="Cereghino C."/>
            <person name="Smart L.B."/>
            <person name="Muchero W."/>
        </authorList>
    </citation>
    <scope>NUCLEOTIDE SEQUENCE</scope>
    <source>
        <tissue evidence="1">Shoot tip</tissue>
    </source>
</reference>
<comment type="caution">
    <text evidence="1">The sequence shown here is derived from an EMBL/GenBank/DDBJ whole genome shotgun (WGS) entry which is preliminary data.</text>
</comment>
<organism evidence="1 2">
    <name type="scientific">Salix purpurea</name>
    <name type="common">Purple osier willow</name>
    <dbReference type="NCBI Taxonomy" id="77065"/>
    <lineage>
        <taxon>Eukaryota</taxon>
        <taxon>Viridiplantae</taxon>
        <taxon>Streptophyta</taxon>
        <taxon>Embryophyta</taxon>
        <taxon>Tracheophyta</taxon>
        <taxon>Spermatophyta</taxon>
        <taxon>Magnoliopsida</taxon>
        <taxon>eudicotyledons</taxon>
        <taxon>Gunneridae</taxon>
        <taxon>Pentapetalae</taxon>
        <taxon>rosids</taxon>
        <taxon>fabids</taxon>
        <taxon>Malpighiales</taxon>
        <taxon>Salicaceae</taxon>
        <taxon>Saliceae</taxon>
        <taxon>Salix</taxon>
    </lineage>
</organism>
<reference evidence="1" key="1">
    <citation type="submission" date="2022-11" db="EMBL/GenBank/DDBJ databases">
        <authorList>
            <person name="Hyden B.L."/>
            <person name="Feng K."/>
            <person name="Yates T."/>
            <person name="Jawdy S."/>
            <person name="Smart L.B."/>
            <person name="Muchero W."/>
        </authorList>
    </citation>
    <scope>NUCLEOTIDE SEQUENCE</scope>
    <source>
        <tissue evidence="1">Shoot tip</tissue>
    </source>
</reference>
<evidence type="ECO:0000313" key="2">
    <source>
        <dbReference type="Proteomes" id="UP001151532"/>
    </source>
</evidence>
<keyword evidence="2" id="KW-1185">Reference proteome</keyword>
<name>A0A9Q0U8F2_SALPP</name>
<protein>
    <submittedName>
        <fullName evidence="1">Uncharacterized protein</fullName>
    </submittedName>
</protein>
<evidence type="ECO:0000313" key="1">
    <source>
        <dbReference type="EMBL" id="KAJ6725346.1"/>
    </source>
</evidence>
<accession>A0A9Q0U8F2</accession>
<dbReference type="AlphaFoldDB" id="A0A9Q0U8F2"/>
<proteinExistence type="predicted"/>
<gene>
    <name evidence="1" type="ORF">OIU79_003676</name>
</gene>
<dbReference type="EMBL" id="JAPFFK010000013">
    <property type="protein sequence ID" value="KAJ6725346.1"/>
    <property type="molecule type" value="Genomic_DNA"/>
</dbReference>
<sequence length="34" mass="3920">MKNVYLTITHISCFWFSKALTDGPAYLATYVHVK</sequence>